<comment type="caution">
    <text evidence="1">The sequence shown here is derived from an EMBL/GenBank/DDBJ whole genome shotgun (WGS) entry which is preliminary data.</text>
</comment>
<dbReference type="EMBL" id="NJHN03000064">
    <property type="protein sequence ID" value="KAH9418400.1"/>
    <property type="molecule type" value="Genomic_DNA"/>
</dbReference>
<reference evidence="1 2" key="1">
    <citation type="journal article" date="2018" name="J. Allergy Clin. Immunol.">
        <title>High-quality assembly of Dermatophagoides pteronyssinus genome and transcriptome reveals a wide range of novel allergens.</title>
        <authorList>
            <person name="Liu X.Y."/>
            <person name="Yang K.Y."/>
            <person name="Wang M.Q."/>
            <person name="Kwok J.S."/>
            <person name="Zeng X."/>
            <person name="Yang Z."/>
            <person name="Xiao X.J."/>
            <person name="Lau C.P."/>
            <person name="Li Y."/>
            <person name="Huang Z.M."/>
            <person name="Ba J.G."/>
            <person name="Yim A.K."/>
            <person name="Ouyang C.Y."/>
            <person name="Ngai S.M."/>
            <person name="Chan T.F."/>
            <person name="Leung E.L."/>
            <person name="Liu L."/>
            <person name="Liu Z.G."/>
            <person name="Tsui S.K."/>
        </authorList>
    </citation>
    <scope>NUCLEOTIDE SEQUENCE [LARGE SCALE GENOMIC DNA]</scope>
    <source>
        <strain evidence="1">Derp</strain>
    </source>
</reference>
<keyword evidence="2" id="KW-1185">Reference proteome</keyword>
<sequence length="90" mass="11038">MEFSISLIMMIEEKTTEKLLEKKQVEKNRFDLSNDHLLYHFFAYFVNNNNQESFLEAKKEFSLKKTLEYQWEKIFAAVFVCYQMMEIQYL</sequence>
<name>A0ABQ8J783_DERPT</name>
<proteinExistence type="predicted"/>
<evidence type="ECO:0000313" key="1">
    <source>
        <dbReference type="EMBL" id="KAH9418400.1"/>
    </source>
</evidence>
<protein>
    <submittedName>
        <fullName evidence="1">Uncharacterized protein</fullName>
    </submittedName>
</protein>
<dbReference type="Proteomes" id="UP000887458">
    <property type="component" value="Unassembled WGS sequence"/>
</dbReference>
<gene>
    <name evidence="1" type="ORF">DERP_010269</name>
</gene>
<evidence type="ECO:0000313" key="2">
    <source>
        <dbReference type="Proteomes" id="UP000887458"/>
    </source>
</evidence>
<organism evidence="1 2">
    <name type="scientific">Dermatophagoides pteronyssinus</name>
    <name type="common">European house dust mite</name>
    <dbReference type="NCBI Taxonomy" id="6956"/>
    <lineage>
        <taxon>Eukaryota</taxon>
        <taxon>Metazoa</taxon>
        <taxon>Ecdysozoa</taxon>
        <taxon>Arthropoda</taxon>
        <taxon>Chelicerata</taxon>
        <taxon>Arachnida</taxon>
        <taxon>Acari</taxon>
        <taxon>Acariformes</taxon>
        <taxon>Sarcoptiformes</taxon>
        <taxon>Astigmata</taxon>
        <taxon>Psoroptidia</taxon>
        <taxon>Analgoidea</taxon>
        <taxon>Pyroglyphidae</taxon>
        <taxon>Dermatophagoidinae</taxon>
        <taxon>Dermatophagoides</taxon>
    </lineage>
</organism>
<accession>A0ABQ8J783</accession>
<reference evidence="1 2" key="2">
    <citation type="journal article" date="2022" name="Mol. Biol. Evol.">
        <title>Comparative Genomics Reveals Insights into the Divergent Evolution of Astigmatic Mites and Household Pest Adaptations.</title>
        <authorList>
            <person name="Xiong Q."/>
            <person name="Wan A.T."/>
            <person name="Liu X."/>
            <person name="Fung C.S."/>
            <person name="Xiao X."/>
            <person name="Malainual N."/>
            <person name="Hou J."/>
            <person name="Wang L."/>
            <person name="Wang M."/>
            <person name="Yang K.Y."/>
            <person name="Cui Y."/>
            <person name="Leung E.L."/>
            <person name="Nong W."/>
            <person name="Shin S.K."/>
            <person name="Au S.W."/>
            <person name="Jeong K.Y."/>
            <person name="Chew F.T."/>
            <person name="Hui J.H."/>
            <person name="Leung T.F."/>
            <person name="Tungtrongchitr A."/>
            <person name="Zhong N."/>
            <person name="Liu Z."/>
            <person name="Tsui S.K."/>
        </authorList>
    </citation>
    <scope>NUCLEOTIDE SEQUENCE [LARGE SCALE GENOMIC DNA]</scope>
    <source>
        <strain evidence="1">Derp</strain>
    </source>
</reference>